<keyword evidence="3" id="KW-1185">Reference proteome</keyword>
<feature type="compositionally biased region" description="Basic and acidic residues" evidence="1">
    <location>
        <begin position="495"/>
        <end position="508"/>
    </location>
</feature>
<accession>A0A812IME7</accession>
<evidence type="ECO:0000313" key="3">
    <source>
        <dbReference type="Proteomes" id="UP000604046"/>
    </source>
</evidence>
<feature type="compositionally biased region" description="Basic and acidic residues" evidence="1">
    <location>
        <begin position="558"/>
        <end position="595"/>
    </location>
</feature>
<gene>
    <name evidence="2" type="ORF">SNAT2548_LOCUS4822</name>
</gene>
<dbReference type="EMBL" id="CAJNDS010000300">
    <property type="protein sequence ID" value="CAE7040763.1"/>
    <property type="molecule type" value="Genomic_DNA"/>
</dbReference>
<evidence type="ECO:0000256" key="1">
    <source>
        <dbReference type="SAM" id="MobiDB-lite"/>
    </source>
</evidence>
<dbReference type="AlphaFoldDB" id="A0A812IME7"/>
<name>A0A812IME7_9DINO</name>
<dbReference type="Proteomes" id="UP000604046">
    <property type="component" value="Unassembled WGS sequence"/>
</dbReference>
<feature type="region of interest" description="Disordered" evidence="1">
    <location>
        <begin position="495"/>
        <end position="595"/>
    </location>
</feature>
<feature type="region of interest" description="Disordered" evidence="1">
    <location>
        <begin position="281"/>
        <end position="327"/>
    </location>
</feature>
<reference evidence="2" key="1">
    <citation type="submission" date="2021-02" db="EMBL/GenBank/DDBJ databases">
        <authorList>
            <person name="Dougan E. K."/>
            <person name="Rhodes N."/>
            <person name="Thang M."/>
            <person name="Chan C."/>
        </authorList>
    </citation>
    <scope>NUCLEOTIDE SEQUENCE</scope>
</reference>
<evidence type="ECO:0000313" key="2">
    <source>
        <dbReference type="EMBL" id="CAE7040763.1"/>
    </source>
</evidence>
<sequence length="678" mass="73376">MSLYTETESTFYVLIYYHHDGDDASLHGWWFGPDTMEFGTEHNWAFNPEESGTPPLSGWHVPWNGPVDPAFKVTEVEEVPMDIVRMNRSFPPPPPLEVPLCCQDPVHVPTDGAPLPPERTLPITAAASALRNDLSAEQAREVIKDQAQMISAAVKQLSSGKNLADLVFGIDTKMIPREPPSDEFIAKLAEERKCPAVLPRNFSREWAGSGDGEEGAQQTCGLKGNSKSHGQFSNHAVMPLPFLSITKQPKVTVLEEAVRRLESGEAFADEMFGRHMSDKWSDEAETNFTQGSAEAQPEAAAEPPADAPAAAPADAAAVTGKNESQPAVGAVDKAEGWEMGFEIPLSELGEGGVWSFTFICSPCGLPLSGARAVANEVATAANTAAEKARRWKDAEIAEDRAKKEAEQAKKDVEKMTVQAAKEEAEKAIEQAADEEAREAKEEASKEAETAQGEAKAKATKVAAAKKKLEELKGQVPKEAKDAADKALHNAVEHAQMKEEKVHEARFALEDLGSEAPPEVKEAAEEALSKAEEEADAAKTEVEEARHTLDAMKTTVTPEQRDAAEKELAQAEEEAKQADDKAKDAAKKAGDIKLTSHDPAADNVLYTDSKVKEDKGGAVVMGSEPQTDTEKDLQEQLSALQSKLTGLERLQIKDKLDDELKEKASLRQADVEPRSAAIP</sequence>
<protein>
    <submittedName>
        <fullName evidence="2">Uncharacterized protein</fullName>
    </submittedName>
</protein>
<feature type="compositionally biased region" description="Low complexity" evidence="1">
    <location>
        <begin position="293"/>
        <end position="317"/>
    </location>
</feature>
<dbReference type="OrthoDB" id="437498at2759"/>
<feature type="region of interest" description="Disordered" evidence="1">
    <location>
        <begin position="423"/>
        <end position="462"/>
    </location>
</feature>
<feature type="region of interest" description="Disordered" evidence="1">
    <location>
        <begin position="205"/>
        <end position="227"/>
    </location>
</feature>
<feature type="compositionally biased region" description="Polar residues" evidence="1">
    <location>
        <begin position="216"/>
        <end position="227"/>
    </location>
</feature>
<feature type="compositionally biased region" description="Basic and acidic residues" evidence="1">
    <location>
        <begin position="437"/>
        <end position="448"/>
    </location>
</feature>
<comment type="caution">
    <text evidence="2">The sequence shown here is derived from an EMBL/GenBank/DDBJ whole genome shotgun (WGS) entry which is preliminary data.</text>
</comment>
<organism evidence="2 3">
    <name type="scientific">Symbiodinium natans</name>
    <dbReference type="NCBI Taxonomy" id="878477"/>
    <lineage>
        <taxon>Eukaryota</taxon>
        <taxon>Sar</taxon>
        <taxon>Alveolata</taxon>
        <taxon>Dinophyceae</taxon>
        <taxon>Suessiales</taxon>
        <taxon>Symbiodiniaceae</taxon>
        <taxon>Symbiodinium</taxon>
    </lineage>
</organism>
<proteinExistence type="predicted"/>
<feature type="compositionally biased region" description="Basic and acidic residues" evidence="1">
    <location>
        <begin position="517"/>
        <end position="549"/>
    </location>
</feature>